<name>A0A151ZBD7_TIELA</name>
<dbReference type="GO" id="GO:0006406">
    <property type="term" value="P:mRNA export from nucleus"/>
    <property type="evidence" value="ECO:0007669"/>
    <property type="project" value="InterPro"/>
</dbReference>
<keyword evidence="7" id="KW-1185">Reference proteome</keyword>
<dbReference type="PROSITE" id="PS50082">
    <property type="entry name" value="WD_REPEATS_2"/>
    <property type="match status" value="4"/>
</dbReference>
<reference evidence="6 7" key="1">
    <citation type="submission" date="2015-12" db="EMBL/GenBank/DDBJ databases">
        <title>Dictyostelia acquired genes for synthesis and detection of signals that induce cell-type specialization by lateral gene transfer from prokaryotes.</title>
        <authorList>
            <person name="Gloeckner G."/>
            <person name="Schaap P."/>
        </authorList>
    </citation>
    <scope>NUCLEOTIDE SEQUENCE [LARGE SCALE GENOMIC DNA]</scope>
    <source>
        <strain evidence="6 7">TK</strain>
    </source>
</reference>
<dbReference type="InterPro" id="IPR020472">
    <property type="entry name" value="WD40_PAC1"/>
</dbReference>
<feature type="region of interest" description="Disordered" evidence="5">
    <location>
        <begin position="50"/>
        <end position="113"/>
    </location>
</feature>
<dbReference type="PANTHER" id="PTHR22839:SF0">
    <property type="entry name" value="THO COMPLEX SUBUNIT 3"/>
    <property type="match status" value="1"/>
</dbReference>
<feature type="repeat" description="WD" evidence="4">
    <location>
        <begin position="179"/>
        <end position="221"/>
    </location>
</feature>
<gene>
    <name evidence="6" type="ORF">DLAC_08196</name>
</gene>
<comment type="similarity">
    <text evidence="3">Belongs to the THOC3 family.</text>
</comment>
<dbReference type="InterPro" id="IPR015943">
    <property type="entry name" value="WD40/YVTN_repeat-like_dom_sf"/>
</dbReference>
<dbReference type="GO" id="GO:0000445">
    <property type="term" value="C:THO complex part of transcription export complex"/>
    <property type="evidence" value="ECO:0007669"/>
    <property type="project" value="TreeGrafter"/>
</dbReference>
<proteinExistence type="inferred from homology"/>
<sequence>MANRLQPSSNIFIPGNFGRNFPGFTNVMFPNYQNSGILNIPYPNYNYQQQQQSHNILSNASSQQQQQSIQAQQQQQQQQQSQIQSNNSSVTSTSTSSSSSSSSSNTTKTNTPYTIFTNKNLESASSYFSECTSKDYSGHKKNIKTVGWNCDGKKIAGCSYDCITRIWGIDTQRGKELELKGHTDAIECLQWHPTNSDILATASSDKTIKIWDIRTPSKPTSTINTPGENINLCWYPDGSIISTGSKDDIINIYDAKSGKVMKNMKFNDEVNEFSWDPSGELFILTTGSGNIEVYRYQVKINDLKFLKVFNAHSANIYCLDFHPSKKYFAVGSADSLVSFWDLEEMCCIKTFSKLVSPVRSISFSFDGQFIASTSEDNQVDISHVDSGQSVHQITSEHVSSSLAWSPTQPLIAIAYEGKDQKDCGTVKVFGFHS</sequence>
<evidence type="ECO:0000313" key="7">
    <source>
        <dbReference type="Proteomes" id="UP000076078"/>
    </source>
</evidence>
<dbReference type="PROSITE" id="PS50294">
    <property type="entry name" value="WD_REPEATS_REGION"/>
    <property type="match status" value="2"/>
</dbReference>
<dbReference type="SMART" id="SM00320">
    <property type="entry name" value="WD40"/>
    <property type="match status" value="7"/>
</dbReference>
<feature type="repeat" description="WD" evidence="4">
    <location>
        <begin position="136"/>
        <end position="177"/>
    </location>
</feature>
<keyword evidence="1 4" id="KW-0853">WD repeat</keyword>
<evidence type="ECO:0000313" key="6">
    <source>
        <dbReference type="EMBL" id="KYQ91262.1"/>
    </source>
</evidence>
<dbReference type="InterPro" id="IPR001680">
    <property type="entry name" value="WD40_rpt"/>
</dbReference>
<dbReference type="FunCoup" id="A0A151ZBD7">
    <property type="interactions" value="717"/>
</dbReference>
<dbReference type="InterPro" id="IPR019775">
    <property type="entry name" value="WD40_repeat_CS"/>
</dbReference>
<dbReference type="EMBL" id="LODT01000035">
    <property type="protein sequence ID" value="KYQ91262.1"/>
    <property type="molecule type" value="Genomic_DNA"/>
</dbReference>
<evidence type="ECO:0000256" key="3">
    <source>
        <dbReference type="ARBA" id="ARBA00046343"/>
    </source>
</evidence>
<organism evidence="6 7">
    <name type="scientific">Tieghemostelium lacteum</name>
    <name type="common">Slime mold</name>
    <name type="synonym">Dictyostelium lacteum</name>
    <dbReference type="NCBI Taxonomy" id="361077"/>
    <lineage>
        <taxon>Eukaryota</taxon>
        <taxon>Amoebozoa</taxon>
        <taxon>Evosea</taxon>
        <taxon>Eumycetozoa</taxon>
        <taxon>Dictyostelia</taxon>
        <taxon>Dictyosteliales</taxon>
        <taxon>Raperosteliaceae</taxon>
        <taxon>Tieghemostelium</taxon>
    </lineage>
</organism>
<dbReference type="AlphaFoldDB" id="A0A151ZBD7"/>
<dbReference type="PROSITE" id="PS00678">
    <property type="entry name" value="WD_REPEATS_1"/>
    <property type="match status" value="1"/>
</dbReference>
<feature type="compositionally biased region" description="Low complexity" evidence="5">
    <location>
        <begin position="50"/>
        <end position="107"/>
    </location>
</feature>
<dbReference type="Pfam" id="PF25174">
    <property type="entry name" value="Beta-prop_THOC3"/>
    <property type="match status" value="1"/>
</dbReference>
<keyword evidence="2" id="KW-0677">Repeat</keyword>
<dbReference type="SUPFAM" id="SSF50978">
    <property type="entry name" value="WD40 repeat-like"/>
    <property type="match status" value="1"/>
</dbReference>
<dbReference type="Gene3D" id="2.130.10.10">
    <property type="entry name" value="YVTN repeat-like/Quinoprotein amine dehydrogenase"/>
    <property type="match status" value="2"/>
</dbReference>
<dbReference type="CDD" id="cd00200">
    <property type="entry name" value="WD40"/>
    <property type="match status" value="1"/>
</dbReference>
<dbReference type="InParanoid" id="A0A151ZBD7"/>
<dbReference type="STRING" id="361077.A0A151ZBD7"/>
<evidence type="ECO:0000256" key="2">
    <source>
        <dbReference type="ARBA" id="ARBA00022737"/>
    </source>
</evidence>
<dbReference type="InterPro" id="IPR036322">
    <property type="entry name" value="WD40_repeat_dom_sf"/>
</dbReference>
<dbReference type="PANTHER" id="PTHR22839">
    <property type="entry name" value="THO COMPLEX SUBUNIT 3 THO3"/>
    <property type="match status" value="1"/>
</dbReference>
<evidence type="ECO:0000256" key="5">
    <source>
        <dbReference type="SAM" id="MobiDB-lite"/>
    </source>
</evidence>
<feature type="repeat" description="WD" evidence="4">
    <location>
        <begin position="232"/>
        <end position="263"/>
    </location>
</feature>
<dbReference type="OMA" id="WNADGRH"/>
<evidence type="ECO:0000256" key="4">
    <source>
        <dbReference type="PROSITE-ProRule" id="PRU00221"/>
    </source>
</evidence>
<dbReference type="Proteomes" id="UP000076078">
    <property type="component" value="Unassembled WGS sequence"/>
</dbReference>
<evidence type="ECO:0000256" key="1">
    <source>
        <dbReference type="ARBA" id="ARBA00022574"/>
    </source>
</evidence>
<comment type="caution">
    <text evidence="6">The sequence shown here is derived from an EMBL/GenBank/DDBJ whole genome shotgun (WGS) entry which is preliminary data.</text>
</comment>
<dbReference type="InterPro" id="IPR040132">
    <property type="entry name" value="Tex1/THOC3"/>
</dbReference>
<feature type="repeat" description="WD" evidence="4">
    <location>
        <begin position="309"/>
        <end position="350"/>
    </location>
</feature>
<accession>A0A151ZBD7</accession>
<protein>
    <submittedName>
        <fullName evidence="6">WD40 repeat-containing protein</fullName>
    </submittedName>
</protein>
<dbReference type="PRINTS" id="PR00320">
    <property type="entry name" value="GPROTEINBRPT"/>
</dbReference>
<dbReference type="OrthoDB" id="340259at2759"/>